<keyword evidence="6" id="KW-1185">Reference proteome</keyword>
<dbReference type="SMART" id="SM00448">
    <property type="entry name" value="REC"/>
    <property type="match status" value="1"/>
</dbReference>
<evidence type="ECO:0000256" key="1">
    <source>
        <dbReference type="ARBA" id="ARBA00022553"/>
    </source>
</evidence>
<dbReference type="PROSITE" id="PS50110">
    <property type="entry name" value="RESPONSE_REGULATORY"/>
    <property type="match status" value="1"/>
</dbReference>
<dbReference type="PANTHER" id="PTHR44591:SF14">
    <property type="entry name" value="PROTEIN PILG"/>
    <property type="match status" value="1"/>
</dbReference>
<evidence type="ECO:0000256" key="2">
    <source>
        <dbReference type="ARBA" id="ARBA00023012"/>
    </source>
</evidence>
<dbReference type="InterPro" id="IPR011006">
    <property type="entry name" value="CheY-like_superfamily"/>
</dbReference>
<dbReference type="PANTHER" id="PTHR44591">
    <property type="entry name" value="STRESS RESPONSE REGULATOR PROTEIN 1"/>
    <property type="match status" value="1"/>
</dbReference>
<dbReference type="CDD" id="cd00156">
    <property type="entry name" value="REC"/>
    <property type="match status" value="1"/>
</dbReference>
<dbReference type="InterPro" id="IPR050595">
    <property type="entry name" value="Bact_response_regulator"/>
</dbReference>
<gene>
    <name evidence="5" type="primary">cheY_3</name>
    <name evidence="5" type="ORF">FF011L_45480</name>
</gene>
<reference evidence="5 6" key="1">
    <citation type="submission" date="2019-02" db="EMBL/GenBank/DDBJ databases">
        <title>Deep-cultivation of Planctomycetes and their phenomic and genomic characterization uncovers novel biology.</title>
        <authorList>
            <person name="Wiegand S."/>
            <person name="Jogler M."/>
            <person name="Boedeker C."/>
            <person name="Pinto D."/>
            <person name="Vollmers J."/>
            <person name="Rivas-Marin E."/>
            <person name="Kohn T."/>
            <person name="Peeters S.H."/>
            <person name="Heuer A."/>
            <person name="Rast P."/>
            <person name="Oberbeckmann S."/>
            <person name="Bunk B."/>
            <person name="Jeske O."/>
            <person name="Meyerdierks A."/>
            <person name="Storesund J.E."/>
            <person name="Kallscheuer N."/>
            <person name="Luecker S."/>
            <person name="Lage O.M."/>
            <person name="Pohl T."/>
            <person name="Merkel B.J."/>
            <person name="Hornburger P."/>
            <person name="Mueller R.-W."/>
            <person name="Bruemmer F."/>
            <person name="Labrenz M."/>
            <person name="Spormann A.M."/>
            <person name="Op den Camp H."/>
            <person name="Overmann J."/>
            <person name="Amann R."/>
            <person name="Jetten M.S.M."/>
            <person name="Mascher T."/>
            <person name="Medema M.H."/>
            <person name="Devos D.P."/>
            <person name="Kaster A.-K."/>
            <person name="Ovreas L."/>
            <person name="Rohde M."/>
            <person name="Galperin M.Y."/>
            <person name="Jogler C."/>
        </authorList>
    </citation>
    <scope>NUCLEOTIDE SEQUENCE [LARGE SCALE GENOMIC DNA]</scope>
    <source>
        <strain evidence="5 6">FF011L</strain>
    </source>
</reference>
<keyword evidence="2" id="KW-0902">Two-component regulatory system</keyword>
<dbReference type="OrthoDB" id="290734at2"/>
<dbReference type="KEGG" id="rml:FF011L_45480"/>
<sequence>MVQLTNNRSLQSLHSIKGLERGLIVDDVPSIRIHINKTMRGMGIETWHAGNGDQAYRLLHRHPFDIVVTDIEMPETSGLELLSSMRQSTNQRISKTPVIVTSSVRDQRIEQQVRFVKFAYFLPKPIRTTELKVLLQMIATSRTLRAERMSPKR</sequence>
<dbReference type="InterPro" id="IPR001789">
    <property type="entry name" value="Sig_transdc_resp-reg_receiver"/>
</dbReference>
<dbReference type="Pfam" id="PF00072">
    <property type="entry name" value="Response_reg"/>
    <property type="match status" value="1"/>
</dbReference>
<evidence type="ECO:0000313" key="5">
    <source>
        <dbReference type="EMBL" id="QDS95748.1"/>
    </source>
</evidence>
<protein>
    <submittedName>
        <fullName evidence="5">Chemotaxis protein CheY</fullName>
    </submittedName>
</protein>
<dbReference type="Proteomes" id="UP000320672">
    <property type="component" value="Chromosome"/>
</dbReference>
<dbReference type="AlphaFoldDB" id="A0A517MLI6"/>
<proteinExistence type="predicted"/>
<feature type="domain" description="Response regulatory" evidence="4">
    <location>
        <begin position="21"/>
        <end position="139"/>
    </location>
</feature>
<evidence type="ECO:0000259" key="4">
    <source>
        <dbReference type="PROSITE" id="PS50110"/>
    </source>
</evidence>
<name>A0A517MLI6_9BACT</name>
<dbReference type="Gene3D" id="3.40.50.2300">
    <property type="match status" value="1"/>
</dbReference>
<dbReference type="GO" id="GO:0000160">
    <property type="term" value="P:phosphorelay signal transduction system"/>
    <property type="evidence" value="ECO:0007669"/>
    <property type="project" value="UniProtKB-KW"/>
</dbReference>
<evidence type="ECO:0000256" key="3">
    <source>
        <dbReference type="PROSITE-ProRule" id="PRU00169"/>
    </source>
</evidence>
<organism evidence="5 6">
    <name type="scientific">Roseimaritima multifibrata</name>
    <dbReference type="NCBI Taxonomy" id="1930274"/>
    <lineage>
        <taxon>Bacteria</taxon>
        <taxon>Pseudomonadati</taxon>
        <taxon>Planctomycetota</taxon>
        <taxon>Planctomycetia</taxon>
        <taxon>Pirellulales</taxon>
        <taxon>Pirellulaceae</taxon>
        <taxon>Roseimaritima</taxon>
    </lineage>
</organism>
<accession>A0A517MLI6</accession>
<dbReference type="SUPFAM" id="SSF52172">
    <property type="entry name" value="CheY-like"/>
    <property type="match status" value="1"/>
</dbReference>
<dbReference type="EMBL" id="CP036262">
    <property type="protein sequence ID" value="QDS95748.1"/>
    <property type="molecule type" value="Genomic_DNA"/>
</dbReference>
<feature type="modified residue" description="4-aspartylphosphate" evidence="3">
    <location>
        <position position="70"/>
    </location>
</feature>
<keyword evidence="1 3" id="KW-0597">Phosphoprotein</keyword>
<evidence type="ECO:0000313" key="6">
    <source>
        <dbReference type="Proteomes" id="UP000320672"/>
    </source>
</evidence>